<dbReference type="PhylomeDB" id="B2IUI0"/>
<accession>B2IUI0</accession>
<dbReference type="EnsemblBacteria" id="ACC81286">
    <property type="protein sequence ID" value="ACC81286"/>
    <property type="gene ID" value="Npun_R2749"/>
</dbReference>
<proteinExistence type="predicted"/>
<protein>
    <submittedName>
        <fullName evidence="1">Uncharacterized protein</fullName>
    </submittedName>
</protein>
<dbReference type="eggNOG" id="COG4636">
    <property type="taxonomic scope" value="Bacteria"/>
</dbReference>
<dbReference type="AlphaFoldDB" id="B2IUI0"/>
<keyword evidence="2" id="KW-1185">Reference proteome</keyword>
<dbReference type="Proteomes" id="UP000001191">
    <property type="component" value="Chromosome"/>
</dbReference>
<organism evidence="1 2">
    <name type="scientific">Nostoc punctiforme (strain ATCC 29133 / PCC 73102)</name>
    <dbReference type="NCBI Taxonomy" id="63737"/>
    <lineage>
        <taxon>Bacteria</taxon>
        <taxon>Bacillati</taxon>
        <taxon>Cyanobacteriota</taxon>
        <taxon>Cyanophyceae</taxon>
        <taxon>Nostocales</taxon>
        <taxon>Nostocaceae</taxon>
        <taxon>Nostoc</taxon>
    </lineage>
</organism>
<reference evidence="1 2" key="2">
    <citation type="journal article" date="2013" name="Plant Physiol.">
        <title>A Nostoc punctiforme Sugar Transporter Necessary to Establish a Cyanobacterium-Plant Symbiosis.</title>
        <authorList>
            <person name="Ekman M."/>
            <person name="Picossi S."/>
            <person name="Campbell E.L."/>
            <person name="Meeks J.C."/>
            <person name="Flores E."/>
        </authorList>
    </citation>
    <scope>NUCLEOTIDE SEQUENCE [LARGE SCALE GENOMIC DNA]</scope>
    <source>
        <strain evidence="2">ATCC 29133 / PCC 73102</strain>
    </source>
</reference>
<sequence length="91" mass="10715">MGSEARQVTLFQAFYGIYQMNKASVKMYHIIEGKYQLLPANEWKDYPITPLGVELGLWQGIYQNAELLWLRWWYLQGNLLLSGEERAEQES</sequence>
<dbReference type="KEGG" id="npu:Npun_R2749"/>
<name>B2IUI0_NOSP7</name>
<reference evidence="2" key="1">
    <citation type="submission" date="2008-04" db="EMBL/GenBank/DDBJ databases">
        <title>Complete sequence of chromosome of Nostoc punctiforme ATCC 29133.</title>
        <authorList>
            <consortium name="US DOE Joint Genome Institute"/>
            <person name="Copeland A."/>
            <person name="Lucas S."/>
            <person name="Lapidus A."/>
            <person name="Glavina del Rio T."/>
            <person name="Dalin E."/>
            <person name="Tice H."/>
            <person name="Pitluck S."/>
            <person name="Chain P."/>
            <person name="Malfatti S."/>
            <person name="Shin M."/>
            <person name="Vergez L."/>
            <person name="Schmutz J."/>
            <person name="Larimer F."/>
            <person name="Land M."/>
            <person name="Hauser L."/>
            <person name="Kyrpides N."/>
            <person name="Kim E."/>
            <person name="Meeks J.C."/>
            <person name="Elhai J."/>
            <person name="Campbell E.L."/>
            <person name="Thiel T."/>
            <person name="Longmire J."/>
            <person name="Potts M."/>
            <person name="Atlas R."/>
        </authorList>
    </citation>
    <scope>NUCLEOTIDE SEQUENCE [LARGE SCALE GENOMIC DNA]</scope>
    <source>
        <strain evidence="2">ATCC 29133 / PCC 73102</strain>
    </source>
</reference>
<dbReference type="STRING" id="63737.Npun_R2749"/>
<dbReference type="HOGENOM" id="CLU_2424005_0_0_3"/>
<gene>
    <name evidence="1" type="ordered locus">Npun_R2749</name>
</gene>
<dbReference type="EMBL" id="CP001037">
    <property type="protein sequence ID" value="ACC81286.1"/>
    <property type="molecule type" value="Genomic_DNA"/>
</dbReference>
<evidence type="ECO:0000313" key="2">
    <source>
        <dbReference type="Proteomes" id="UP000001191"/>
    </source>
</evidence>
<evidence type="ECO:0000313" key="1">
    <source>
        <dbReference type="EMBL" id="ACC81286.1"/>
    </source>
</evidence>